<accession>A0ABY6J6A2</accession>
<keyword evidence="3" id="KW-1185">Reference proteome</keyword>
<dbReference type="Gene3D" id="1.20.120.450">
    <property type="entry name" value="dinb family like domain"/>
    <property type="match status" value="1"/>
</dbReference>
<evidence type="ECO:0000313" key="3">
    <source>
        <dbReference type="Proteomes" id="UP001162741"/>
    </source>
</evidence>
<feature type="domain" description="DinB-like" evidence="1">
    <location>
        <begin position="26"/>
        <end position="146"/>
    </location>
</feature>
<evidence type="ECO:0000313" key="2">
    <source>
        <dbReference type="EMBL" id="UYQ95035.1"/>
    </source>
</evidence>
<name>A0ABY6J6A2_9BACT</name>
<dbReference type="InterPro" id="IPR034660">
    <property type="entry name" value="DinB/YfiT-like"/>
</dbReference>
<dbReference type="RefSeq" id="WP_264282838.1">
    <property type="nucleotide sequence ID" value="NZ_CP107006.1"/>
</dbReference>
<dbReference type="EMBL" id="CP107006">
    <property type="protein sequence ID" value="UYQ95035.1"/>
    <property type="molecule type" value="Genomic_DNA"/>
</dbReference>
<reference evidence="2" key="1">
    <citation type="submission" date="2022-10" db="EMBL/GenBank/DDBJ databases">
        <title>Chitinophaga sp. nov., isolated from soil.</title>
        <authorList>
            <person name="Jeon C.O."/>
        </authorList>
    </citation>
    <scope>NUCLEOTIDE SEQUENCE</scope>
    <source>
        <strain evidence="2">R8</strain>
    </source>
</reference>
<protein>
    <submittedName>
        <fullName evidence="2">DinB family protein</fullName>
    </submittedName>
</protein>
<organism evidence="2 3">
    <name type="scientific">Chitinophaga horti</name>
    <dbReference type="NCBI Taxonomy" id="2920382"/>
    <lineage>
        <taxon>Bacteria</taxon>
        <taxon>Pseudomonadati</taxon>
        <taxon>Bacteroidota</taxon>
        <taxon>Chitinophagia</taxon>
        <taxon>Chitinophagales</taxon>
        <taxon>Chitinophagaceae</taxon>
        <taxon>Chitinophaga</taxon>
    </lineage>
</organism>
<dbReference type="SUPFAM" id="SSF109854">
    <property type="entry name" value="DinB/YfiT-like putative metalloenzymes"/>
    <property type="match status" value="1"/>
</dbReference>
<dbReference type="Proteomes" id="UP001162741">
    <property type="component" value="Chromosome"/>
</dbReference>
<proteinExistence type="predicted"/>
<dbReference type="InterPro" id="IPR024775">
    <property type="entry name" value="DinB-like"/>
</dbReference>
<dbReference type="Pfam" id="PF12867">
    <property type="entry name" value="DinB_2"/>
    <property type="match status" value="1"/>
</dbReference>
<sequence>MSSHTIVLAEAIEHLYSGQPWLDVTLLEHLQSITPEQALRRLNGCNNTWEIVNHLIFWHQNVMRKLRGENPDQEGDLPDFYLPENTNEENWQNTLKRLEHSVQLMADAMRNYPEEKLYGLVPNTQHSSYYYMQGVVEHAAYHLGQIVLLHKYATA</sequence>
<evidence type="ECO:0000259" key="1">
    <source>
        <dbReference type="Pfam" id="PF12867"/>
    </source>
</evidence>
<gene>
    <name evidence="2" type="ORF">MKQ68_08000</name>
</gene>